<dbReference type="EMBL" id="JASBNA010000018">
    <property type="protein sequence ID" value="KAK7686056.1"/>
    <property type="molecule type" value="Genomic_DNA"/>
</dbReference>
<dbReference type="AlphaFoldDB" id="A0AAW0G8Y1"/>
<keyword evidence="3" id="KW-1185">Reference proteome</keyword>
<evidence type="ECO:0000313" key="2">
    <source>
        <dbReference type="EMBL" id="KAK7686056.1"/>
    </source>
</evidence>
<gene>
    <name evidence="2" type="ORF">QCA50_010868</name>
</gene>
<evidence type="ECO:0000256" key="1">
    <source>
        <dbReference type="SAM" id="MobiDB-lite"/>
    </source>
</evidence>
<name>A0AAW0G8Y1_9APHY</name>
<evidence type="ECO:0000313" key="3">
    <source>
        <dbReference type="Proteomes" id="UP001385951"/>
    </source>
</evidence>
<organism evidence="2 3">
    <name type="scientific">Cerrena zonata</name>
    <dbReference type="NCBI Taxonomy" id="2478898"/>
    <lineage>
        <taxon>Eukaryota</taxon>
        <taxon>Fungi</taxon>
        <taxon>Dikarya</taxon>
        <taxon>Basidiomycota</taxon>
        <taxon>Agaricomycotina</taxon>
        <taxon>Agaricomycetes</taxon>
        <taxon>Polyporales</taxon>
        <taxon>Cerrenaceae</taxon>
        <taxon>Cerrena</taxon>
    </lineage>
</organism>
<accession>A0AAW0G8Y1</accession>
<comment type="caution">
    <text evidence="2">The sequence shown here is derived from an EMBL/GenBank/DDBJ whole genome shotgun (WGS) entry which is preliminary data.</text>
</comment>
<proteinExistence type="predicted"/>
<protein>
    <submittedName>
        <fullName evidence="2">Uncharacterized protein</fullName>
    </submittedName>
</protein>
<sequence length="125" mass="13773">MHSLVLETDIDNDDTAQDGPRTWREGHGPLVPGIKRKAKPSSSDKEGSESTLAEESWGGISLTSEESEDSRLRHLASSQSLMHRVKKRVNLNIPSQCEATPLTENDGMEVDCDACIVRKEIRSSV</sequence>
<dbReference type="Proteomes" id="UP001385951">
    <property type="component" value="Unassembled WGS sequence"/>
</dbReference>
<feature type="region of interest" description="Disordered" evidence="1">
    <location>
        <begin position="1"/>
        <end position="75"/>
    </location>
</feature>
<reference evidence="2 3" key="1">
    <citation type="submission" date="2022-09" db="EMBL/GenBank/DDBJ databases">
        <authorList>
            <person name="Palmer J.M."/>
        </authorList>
    </citation>
    <scope>NUCLEOTIDE SEQUENCE [LARGE SCALE GENOMIC DNA]</scope>
    <source>
        <strain evidence="2 3">DSM 7382</strain>
    </source>
</reference>